<dbReference type="Gene3D" id="1.10.1660.10">
    <property type="match status" value="1"/>
</dbReference>
<dbReference type="Proteomes" id="UP000695264">
    <property type="component" value="Unassembled WGS sequence"/>
</dbReference>
<sequence>MASATGEQTDLTIQQMARRSGFSGPTLRYYEQIGLLGVVARDESSGHRRYGPATVERVEALSCLRSAGMTVSGMRRYLDLLAEGDSAAAETRDLFASQADRLAADIEQLQLRLVYLRGKARLWDARVRGDADAEKQAIAEVTRVMDHIFSTEGPGI</sequence>
<dbReference type="CDD" id="cd01109">
    <property type="entry name" value="HTH_YyaN"/>
    <property type="match status" value="1"/>
</dbReference>
<keyword evidence="4" id="KW-1185">Reference proteome</keyword>
<dbReference type="PANTHER" id="PTHR30204">
    <property type="entry name" value="REDOX-CYCLING DRUG-SENSING TRANSCRIPTIONAL ACTIVATOR SOXR"/>
    <property type="match status" value="1"/>
</dbReference>
<evidence type="ECO:0000256" key="1">
    <source>
        <dbReference type="ARBA" id="ARBA00023125"/>
    </source>
</evidence>
<reference evidence="3 4" key="1">
    <citation type="submission" date="2020-03" db="EMBL/GenBank/DDBJ databases">
        <title>WGS of actinomycetes isolated from Thailand.</title>
        <authorList>
            <person name="Thawai C."/>
        </authorList>
    </citation>
    <scope>NUCLEOTIDE SEQUENCE [LARGE SCALE GENOMIC DNA]</scope>
    <source>
        <strain evidence="3 4">PLAI 1-29</strain>
    </source>
</reference>
<evidence type="ECO:0000313" key="4">
    <source>
        <dbReference type="Proteomes" id="UP000695264"/>
    </source>
</evidence>
<dbReference type="RefSeq" id="WP_168102469.1">
    <property type="nucleotide sequence ID" value="NZ_JAATEN010000010.1"/>
</dbReference>
<keyword evidence="1" id="KW-0238">DNA-binding</keyword>
<evidence type="ECO:0000313" key="3">
    <source>
        <dbReference type="EMBL" id="NJQ01837.1"/>
    </source>
</evidence>
<dbReference type="EMBL" id="JAATEN010000010">
    <property type="protein sequence ID" value="NJQ01837.1"/>
    <property type="molecule type" value="Genomic_DNA"/>
</dbReference>
<dbReference type="SMART" id="SM00422">
    <property type="entry name" value="HTH_MERR"/>
    <property type="match status" value="1"/>
</dbReference>
<dbReference type="PANTHER" id="PTHR30204:SF98">
    <property type="entry name" value="HTH-TYPE TRANSCRIPTIONAL REGULATOR ADHR"/>
    <property type="match status" value="1"/>
</dbReference>
<evidence type="ECO:0000259" key="2">
    <source>
        <dbReference type="PROSITE" id="PS50937"/>
    </source>
</evidence>
<feature type="domain" description="HTH merR-type" evidence="2">
    <location>
        <begin position="10"/>
        <end position="80"/>
    </location>
</feature>
<dbReference type="SUPFAM" id="SSF46955">
    <property type="entry name" value="Putative DNA-binding domain"/>
    <property type="match status" value="1"/>
</dbReference>
<dbReference type="PROSITE" id="PS50937">
    <property type="entry name" value="HTH_MERR_2"/>
    <property type="match status" value="1"/>
</dbReference>
<gene>
    <name evidence="3" type="ORF">HCK00_15175</name>
</gene>
<comment type="caution">
    <text evidence="3">The sequence shown here is derived from an EMBL/GenBank/DDBJ whole genome shotgun (WGS) entry which is preliminary data.</text>
</comment>
<name>A0ABX1C1J9_9ACTN</name>
<dbReference type="InterPro" id="IPR047057">
    <property type="entry name" value="MerR_fam"/>
</dbReference>
<protein>
    <submittedName>
        <fullName evidence="3">MerR family transcriptional regulator</fullName>
    </submittedName>
</protein>
<accession>A0ABX1C1J9</accession>
<proteinExistence type="predicted"/>
<dbReference type="InterPro" id="IPR000551">
    <property type="entry name" value="MerR-type_HTH_dom"/>
</dbReference>
<organism evidence="3 4">
    <name type="scientific">Streptomyces zingiberis</name>
    <dbReference type="NCBI Taxonomy" id="2053010"/>
    <lineage>
        <taxon>Bacteria</taxon>
        <taxon>Bacillati</taxon>
        <taxon>Actinomycetota</taxon>
        <taxon>Actinomycetes</taxon>
        <taxon>Kitasatosporales</taxon>
        <taxon>Streptomycetaceae</taxon>
        <taxon>Streptomyces</taxon>
    </lineage>
</organism>
<dbReference type="Pfam" id="PF13411">
    <property type="entry name" value="MerR_1"/>
    <property type="match status" value="1"/>
</dbReference>
<dbReference type="InterPro" id="IPR009061">
    <property type="entry name" value="DNA-bd_dom_put_sf"/>
</dbReference>